<comment type="caution">
    <text evidence="4">The sequence shown here is derived from an EMBL/GenBank/DDBJ whole genome shotgun (WGS) entry which is preliminary data.</text>
</comment>
<evidence type="ECO:0000313" key="5">
    <source>
        <dbReference type="Proteomes" id="UP000646365"/>
    </source>
</evidence>
<dbReference type="InterPro" id="IPR050109">
    <property type="entry name" value="HTH-type_TetR-like_transc_reg"/>
</dbReference>
<dbReference type="Gene3D" id="1.10.357.10">
    <property type="entry name" value="Tetracycline Repressor, domain 2"/>
    <property type="match status" value="1"/>
</dbReference>
<evidence type="ECO:0000256" key="2">
    <source>
        <dbReference type="PROSITE-ProRule" id="PRU00335"/>
    </source>
</evidence>
<dbReference type="AlphaFoldDB" id="A0A8J2Z0R6"/>
<dbReference type="InterPro" id="IPR009057">
    <property type="entry name" value="Homeodomain-like_sf"/>
</dbReference>
<keyword evidence="1 2" id="KW-0238">DNA-binding</keyword>
<dbReference type="RefSeq" id="WP_189052209.1">
    <property type="nucleotide sequence ID" value="NZ_BMJQ01000027.1"/>
</dbReference>
<gene>
    <name evidence="4" type="ORF">GCM10011611_63330</name>
</gene>
<reference evidence="4" key="2">
    <citation type="submission" date="2020-09" db="EMBL/GenBank/DDBJ databases">
        <authorList>
            <person name="Sun Q."/>
            <person name="Zhou Y."/>
        </authorList>
    </citation>
    <scope>NUCLEOTIDE SEQUENCE</scope>
    <source>
        <strain evidence="4">CGMCC 1.15725</strain>
    </source>
</reference>
<dbReference type="GO" id="GO:0003700">
    <property type="term" value="F:DNA-binding transcription factor activity"/>
    <property type="evidence" value="ECO:0007669"/>
    <property type="project" value="TreeGrafter"/>
</dbReference>
<dbReference type="PANTHER" id="PTHR30055:SF148">
    <property type="entry name" value="TETR-FAMILY TRANSCRIPTIONAL REGULATOR"/>
    <property type="match status" value="1"/>
</dbReference>
<evidence type="ECO:0000313" key="4">
    <source>
        <dbReference type="EMBL" id="GGF48254.1"/>
    </source>
</evidence>
<dbReference type="Pfam" id="PF00440">
    <property type="entry name" value="TetR_N"/>
    <property type="match status" value="1"/>
</dbReference>
<dbReference type="Pfam" id="PF17937">
    <property type="entry name" value="TetR_C_28"/>
    <property type="match status" value="1"/>
</dbReference>
<dbReference type="EMBL" id="BMJQ01000027">
    <property type="protein sequence ID" value="GGF48254.1"/>
    <property type="molecule type" value="Genomic_DNA"/>
</dbReference>
<name>A0A8J2Z0R6_9PROT</name>
<feature type="domain" description="HTH tetR-type" evidence="3">
    <location>
        <begin position="8"/>
        <end position="68"/>
    </location>
</feature>
<organism evidence="4 5">
    <name type="scientific">Aliidongia dinghuensis</name>
    <dbReference type="NCBI Taxonomy" id="1867774"/>
    <lineage>
        <taxon>Bacteria</taxon>
        <taxon>Pseudomonadati</taxon>
        <taxon>Pseudomonadota</taxon>
        <taxon>Alphaproteobacteria</taxon>
        <taxon>Rhodospirillales</taxon>
        <taxon>Dongiaceae</taxon>
        <taxon>Aliidongia</taxon>
    </lineage>
</organism>
<dbReference type="InterPro" id="IPR001647">
    <property type="entry name" value="HTH_TetR"/>
</dbReference>
<dbReference type="Proteomes" id="UP000646365">
    <property type="component" value="Unassembled WGS sequence"/>
</dbReference>
<protein>
    <submittedName>
        <fullName evidence="4">TetR family transcriptional regulator</fullName>
    </submittedName>
</protein>
<dbReference type="PANTHER" id="PTHR30055">
    <property type="entry name" value="HTH-TYPE TRANSCRIPTIONAL REGULATOR RUTR"/>
    <property type="match status" value="1"/>
</dbReference>
<accession>A0A8J2Z0R6</accession>
<dbReference type="InterPro" id="IPR041479">
    <property type="entry name" value="TetR_CgmR_C"/>
</dbReference>
<sequence>MENAARSERSRNAAIQAALTIIARDGPGRLTLDAIARESGISKGGVMHHFRTKGAVVKALLEHQIEHFEKFGRDYRAALPPGHPEPELATRIATSREAISTQNSVAFAVIGALAEEPGLMSIVREIDATAVELIKAEATDPDLALLRWEAARGLIITSLLGHCPLTVEQRQRLFDRLLDSRQWAALAKAAPQGV</sequence>
<dbReference type="GO" id="GO:0000976">
    <property type="term" value="F:transcription cis-regulatory region binding"/>
    <property type="evidence" value="ECO:0007669"/>
    <property type="project" value="TreeGrafter"/>
</dbReference>
<dbReference type="SUPFAM" id="SSF46689">
    <property type="entry name" value="Homeodomain-like"/>
    <property type="match status" value="1"/>
</dbReference>
<feature type="DNA-binding region" description="H-T-H motif" evidence="2">
    <location>
        <begin position="31"/>
        <end position="50"/>
    </location>
</feature>
<dbReference type="PROSITE" id="PS50977">
    <property type="entry name" value="HTH_TETR_2"/>
    <property type="match status" value="1"/>
</dbReference>
<keyword evidence="5" id="KW-1185">Reference proteome</keyword>
<evidence type="ECO:0000259" key="3">
    <source>
        <dbReference type="PROSITE" id="PS50977"/>
    </source>
</evidence>
<proteinExistence type="predicted"/>
<evidence type="ECO:0000256" key="1">
    <source>
        <dbReference type="ARBA" id="ARBA00023125"/>
    </source>
</evidence>
<reference evidence="4" key="1">
    <citation type="journal article" date="2014" name="Int. J. Syst. Evol. Microbiol.">
        <title>Complete genome sequence of Corynebacterium casei LMG S-19264T (=DSM 44701T), isolated from a smear-ripened cheese.</title>
        <authorList>
            <consortium name="US DOE Joint Genome Institute (JGI-PGF)"/>
            <person name="Walter F."/>
            <person name="Albersmeier A."/>
            <person name="Kalinowski J."/>
            <person name="Ruckert C."/>
        </authorList>
    </citation>
    <scope>NUCLEOTIDE SEQUENCE</scope>
    <source>
        <strain evidence="4">CGMCC 1.15725</strain>
    </source>
</reference>